<comment type="caution">
    <text evidence="4">The sequence shown here is derived from an EMBL/GenBank/DDBJ whole genome shotgun (WGS) entry which is preliminary data.</text>
</comment>
<feature type="domain" description="ABC transporter" evidence="3">
    <location>
        <begin position="262"/>
        <end position="505"/>
    </location>
</feature>
<dbReference type="GO" id="GO:0005524">
    <property type="term" value="F:ATP binding"/>
    <property type="evidence" value="ECO:0007669"/>
    <property type="project" value="UniProtKB-KW"/>
</dbReference>
<dbReference type="InterPro" id="IPR050107">
    <property type="entry name" value="ABC_carbohydrate_import_ATPase"/>
</dbReference>
<name>A0ABW6VAR6_MICFU</name>
<dbReference type="PANTHER" id="PTHR43790">
    <property type="entry name" value="CARBOHYDRATE TRANSPORT ATP-BINDING PROTEIN MG119-RELATED"/>
    <property type="match status" value="1"/>
</dbReference>
<accession>A0ABW6VAR6</accession>
<keyword evidence="5" id="KW-1185">Reference proteome</keyword>
<dbReference type="InterPro" id="IPR003439">
    <property type="entry name" value="ABC_transporter-like_ATP-bd"/>
</dbReference>
<evidence type="ECO:0000256" key="1">
    <source>
        <dbReference type="ARBA" id="ARBA00022741"/>
    </source>
</evidence>
<dbReference type="SUPFAM" id="SSF52540">
    <property type="entry name" value="P-loop containing nucleoside triphosphate hydrolases"/>
    <property type="match status" value="2"/>
</dbReference>
<evidence type="ECO:0000313" key="4">
    <source>
        <dbReference type="EMBL" id="MFF4776411.1"/>
    </source>
</evidence>
<dbReference type="CDD" id="cd03216">
    <property type="entry name" value="ABC_Carb_Monos_I"/>
    <property type="match status" value="1"/>
</dbReference>
<dbReference type="InterPro" id="IPR003593">
    <property type="entry name" value="AAA+_ATPase"/>
</dbReference>
<dbReference type="Pfam" id="PF00005">
    <property type="entry name" value="ABC_tran"/>
    <property type="match status" value="2"/>
</dbReference>
<dbReference type="InterPro" id="IPR027417">
    <property type="entry name" value="P-loop_NTPase"/>
</dbReference>
<sequence length="506" mass="54982">MKQTTPLLEMRGITKRFGPLTAVDGVDLDVRAGEVHALLGENGAGKSTLMNCLFGLQQPDAGEIRIEGTPVRVDGPRAALRHGIGMVHQHFKLVPSLTVAENVFLGHERMRAFGFLDRAAQRARVAELSERYGIGVDPDAKVKDLSVGAQQRVEIIRALSEDVRLLVLDEPTAVLTPQETERLFETLRGFVAAGLGVVLISHHLSEVCRIADRVTVLRHGRRVAAERVADVDEHRLAELIVGKDLPRQTKEWGRGTPGAPKLEVRGLHVRDSRGVELIKGLDLTVHAGEIVGIAGVAGNGQTELVEAIAGIRRPGAGSIRVAGVEVAGRRPRAARVAGLAHVPEDRNTRGLSVWSPVTDNIVVGHLDDRSLGRPLLKPARVRRLAERLIERFDVRVAHPGVFAKRLSGGNAQKMVLARELSREPEVIVCCEPVRGLDIAATEFVHRQLVEHRDRGAAVLLVSTELPEILSLADRILVMFTGEVVGEFAGDRPSEFEVGRLMLGMSA</sequence>
<dbReference type="Proteomes" id="UP001602119">
    <property type="component" value="Unassembled WGS sequence"/>
</dbReference>
<organism evidence="4 5">
    <name type="scientific">Microtetraspora fusca</name>
    <dbReference type="NCBI Taxonomy" id="1997"/>
    <lineage>
        <taxon>Bacteria</taxon>
        <taxon>Bacillati</taxon>
        <taxon>Actinomycetota</taxon>
        <taxon>Actinomycetes</taxon>
        <taxon>Streptosporangiales</taxon>
        <taxon>Streptosporangiaceae</taxon>
        <taxon>Microtetraspora</taxon>
    </lineage>
</organism>
<dbReference type="InterPro" id="IPR017871">
    <property type="entry name" value="ABC_transporter-like_CS"/>
</dbReference>
<gene>
    <name evidence="4" type="ORF">ACFY05_26475</name>
</gene>
<dbReference type="RefSeq" id="WP_387344778.1">
    <property type="nucleotide sequence ID" value="NZ_JBIAXI010000017.1"/>
</dbReference>
<dbReference type="PROSITE" id="PS00211">
    <property type="entry name" value="ABC_TRANSPORTER_1"/>
    <property type="match status" value="1"/>
</dbReference>
<evidence type="ECO:0000259" key="3">
    <source>
        <dbReference type="PROSITE" id="PS50893"/>
    </source>
</evidence>
<reference evidence="4 5" key="1">
    <citation type="submission" date="2024-10" db="EMBL/GenBank/DDBJ databases">
        <title>The Natural Products Discovery Center: Release of the First 8490 Sequenced Strains for Exploring Actinobacteria Biosynthetic Diversity.</title>
        <authorList>
            <person name="Kalkreuter E."/>
            <person name="Kautsar S.A."/>
            <person name="Yang D."/>
            <person name="Bader C.D."/>
            <person name="Teijaro C.N."/>
            <person name="Fluegel L."/>
            <person name="Davis C.M."/>
            <person name="Simpson J.R."/>
            <person name="Lauterbach L."/>
            <person name="Steele A.D."/>
            <person name="Gui C."/>
            <person name="Meng S."/>
            <person name="Li G."/>
            <person name="Viehrig K."/>
            <person name="Ye F."/>
            <person name="Su P."/>
            <person name="Kiefer A.F."/>
            <person name="Nichols A."/>
            <person name="Cepeda A.J."/>
            <person name="Yan W."/>
            <person name="Fan B."/>
            <person name="Jiang Y."/>
            <person name="Adhikari A."/>
            <person name="Zheng C.-J."/>
            <person name="Schuster L."/>
            <person name="Cowan T.M."/>
            <person name="Smanski M.J."/>
            <person name="Chevrette M.G."/>
            <person name="De Carvalho L.P.S."/>
            <person name="Shen B."/>
        </authorList>
    </citation>
    <scope>NUCLEOTIDE SEQUENCE [LARGE SCALE GENOMIC DNA]</scope>
    <source>
        <strain evidence="4 5">NPDC001281</strain>
    </source>
</reference>
<proteinExistence type="predicted"/>
<keyword evidence="1" id="KW-0547">Nucleotide-binding</keyword>
<dbReference type="CDD" id="cd03215">
    <property type="entry name" value="ABC_Carb_Monos_II"/>
    <property type="match status" value="1"/>
</dbReference>
<feature type="domain" description="ABC transporter" evidence="3">
    <location>
        <begin position="8"/>
        <end position="244"/>
    </location>
</feature>
<dbReference type="EMBL" id="JBIAXI010000017">
    <property type="protein sequence ID" value="MFF4776411.1"/>
    <property type="molecule type" value="Genomic_DNA"/>
</dbReference>
<dbReference type="PROSITE" id="PS50893">
    <property type="entry name" value="ABC_TRANSPORTER_2"/>
    <property type="match status" value="2"/>
</dbReference>
<evidence type="ECO:0000313" key="5">
    <source>
        <dbReference type="Proteomes" id="UP001602119"/>
    </source>
</evidence>
<dbReference type="SMART" id="SM00382">
    <property type="entry name" value="AAA"/>
    <property type="match status" value="2"/>
</dbReference>
<evidence type="ECO:0000256" key="2">
    <source>
        <dbReference type="ARBA" id="ARBA00022840"/>
    </source>
</evidence>
<keyword evidence="2 4" id="KW-0067">ATP-binding</keyword>
<dbReference type="PANTHER" id="PTHR43790:SF4">
    <property type="entry name" value="GUANOSINE IMPORT ATP-BINDING PROTEIN NUPO"/>
    <property type="match status" value="1"/>
</dbReference>
<protein>
    <submittedName>
        <fullName evidence="4">ABC transporter ATP-binding protein</fullName>
    </submittedName>
</protein>
<dbReference type="Gene3D" id="3.40.50.300">
    <property type="entry name" value="P-loop containing nucleotide triphosphate hydrolases"/>
    <property type="match status" value="2"/>
</dbReference>